<dbReference type="PROSITE" id="PS50043">
    <property type="entry name" value="HTH_LUXR_2"/>
    <property type="match status" value="1"/>
</dbReference>
<keyword evidence="4" id="KW-0804">Transcription</keyword>
<evidence type="ECO:0000259" key="7">
    <source>
        <dbReference type="PROSITE" id="PS50110"/>
    </source>
</evidence>
<feature type="modified residue" description="4-aspartylphosphate" evidence="5">
    <location>
        <position position="52"/>
    </location>
</feature>
<sequence>MRVAIAEDSVLLREGLAGLLERFGHPVVASVGDAGSLVAAVAEHRPDIVVVDVRMPPGFTDEGLRAALELRAEHPDLAVLVLSQYVEQTYAAELLGSGRGAGIGYLLKERIGDVGEFVDALVRVAEGGTVVDPEVVRQLLSGRRDPLRRLTPRELEVLALIAEGRSNASIARALFVTDAAVAKHIASIFAKLDLPPAADGHRRVLAVLAFLQAEPR</sequence>
<keyword evidence="1 5" id="KW-0597">Phosphoprotein</keyword>
<dbReference type="EMBL" id="BONV01000031">
    <property type="protein sequence ID" value="GIG82558.1"/>
    <property type="molecule type" value="Genomic_DNA"/>
</dbReference>
<dbReference type="PANTHER" id="PTHR43214">
    <property type="entry name" value="TWO-COMPONENT RESPONSE REGULATOR"/>
    <property type="match status" value="1"/>
</dbReference>
<evidence type="ECO:0000256" key="2">
    <source>
        <dbReference type="ARBA" id="ARBA00023015"/>
    </source>
</evidence>
<keyword evidence="2" id="KW-0805">Transcription regulation</keyword>
<dbReference type="InterPro" id="IPR039420">
    <property type="entry name" value="WalR-like"/>
</dbReference>
<dbReference type="Gene3D" id="3.40.50.2300">
    <property type="match status" value="1"/>
</dbReference>
<keyword evidence="3 8" id="KW-0238">DNA-binding</keyword>
<evidence type="ECO:0000256" key="4">
    <source>
        <dbReference type="ARBA" id="ARBA00023163"/>
    </source>
</evidence>
<feature type="domain" description="HTH luxR-type" evidence="6">
    <location>
        <begin position="143"/>
        <end position="213"/>
    </location>
</feature>
<dbReference type="InterPro" id="IPR000792">
    <property type="entry name" value="Tscrpt_reg_LuxR_C"/>
</dbReference>
<dbReference type="InterPro" id="IPR058245">
    <property type="entry name" value="NreC/VraR/RcsB-like_REC"/>
</dbReference>
<dbReference type="SMART" id="SM00421">
    <property type="entry name" value="HTH_LUXR"/>
    <property type="match status" value="1"/>
</dbReference>
<evidence type="ECO:0000313" key="9">
    <source>
        <dbReference type="Proteomes" id="UP000630097"/>
    </source>
</evidence>
<evidence type="ECO:0000259" key="6">
    <source>
        <dbReference type="PROSITE" id="PS50043"/>
    </source>
</evidence>
<dbReference type="Proteomes" id="UP000630097">
    <property type="component" value="Unassembled WGS sequence"/>
</dbReference>
<evidence type="ECO:0000313" key="8">
    <source>
        <dbReference type="EMBL" id="GIG82558.1"/>
    </source>
</evidence>
<feature type="domain" description="Response regulatory" evidence="7">
    <location>
        <begin position="2"/>
        <end position="123"/>
    </location>
</feature>
<name>A0A8J3V9I5_9ACTN</name>
<evidence type="ECO:0000256" key="3">
    <source>
        <dbReference type="ARBA" id="ARBA00023125"/>
    </source>
</evidence>
<dbReference type="GO" id="GO:0003677">
    <property type="term" value="F:DNA binding"/>
    <property type="evidence" value="ECO:0007669"/>
    <property type="project" value="UniProtKB-KW"/>
</dbReference>
<dbReference type="CDD" id="cd06170">
    <property type="entry name" value="LuxR_C_like"/>
    <property type="match status" value="1"/>
</dbReference>
<protein>
    <submittedName>
        <fullName evidence="8">DNA-binding response regulator</fullName>
    </submittedName>
</protein>
<dbReference type="SUPFAM" id="SSF52172">
    <property type="entry name" value="CheY-like"/>
    <property type="match status" value="1"/>
</dbReference>
<dbReference type="PANTHER" id="PTHR43214:SF24">
    <property type="entry name" value="TRANSCRIPTIONAL REGULATORY PROTEIN NARL-RELATED"/>
    <property type="match status" value="1"/>
</dbReference>
<dbReference type="CDD" id="cd17535">
    <property type="entry name" value="REC_NarL-like"/>
    <property type="match status" value="1"/>
</dbReference>
<dbReference type="Pfam" id="PF00196">
    <property type="entry name" value="GerE"/>
    <property type="match status" value="1"/>
</dbReference>
<gene>
    <name evidence="8" type="ORF">Pka01_56850</name>
</gene>
<dbReference type="InterPro" id="IPR001789">
    <property type="entry name" value="Sig_transdc_resp-reg_receiver"/>
</dbReference>
<dbReference type="RefSeq" id="WP_203885886.1">
    <property type="nucleotide sequence ID" value="NZ_BAABHH010000021.1"/>
</dbReference>
<dbReference type="InterPro" id="IPR011006">
    <property type="entry name" value="CheY-like_superfamily"/>
</dbReference>
<comment type="caution">
    <text evidence="8">The sequence shown here is derived from an EMBL/GenBank/DDBJ whole genome shotgun (WGS) entry which is preliminary data.</text>
</comment>
<dbReference type="Pfam" id="PF00072">
    <property type="entry name" value="Response_reg"/>
    <property type="match status" value="1"/>
</dbReference>
<keyword evidence="9" id="KW-1185">Reference proteome</keyword>
<organism evidence="8 9">
    <name type="scientific">Planotetraspora kaengkrachanensis</name>
    <dbReference type="NCBI Taxonomy" id="575193"/>
    <lineage>
        <taxon>Bacteria</taxon>
        <taxon>Bacillati</taxon>
        <taxon>Actinomycetota</taxon>
        <taxon>Actinomycetes</taxon>
        <taxon>Streptosporangiales</taxon>
        <taxon>Streptosporangiaceae</taxon>
        <taxon>Planotetraspora</taxon>
    </lineage>
</organism>
<reference evidence="8 9" key="1">
    <citation type="submission" date="2021-01" db="EMBL/GenBank/DDBJ databases">
        <title>Whole genome shotgun sequence of Planotetraspora kaengkrachanensis NBRC 104272.</title>
        <authorList>
            <person name="Komaki H."/>
            <person name="Tamura T."/>
        </authorList>
    </citation>
    <scope>NUCLEOTIDE SEQUENCE [LARGE SCALE GENOMIC DNA]</scope>
    <source>
        <strain evidence="8 9">NBRC 104272</strain>
    </source>
</reference>
<dbReference type="AlphaFoldDB" id="A0A8J3V9I5"/>
<evidence type="ECO:0000256" key="5">
    <source>
        <dbReference type="PROSITE-ProRule" id="PRU00169"/>
    </source>
</evidence>
<dbReference type="GO" id="GO:0006355">
    <property type="term" value="P:regulation of DNA-templated transcription"/>
    <property type="evidence" value="ECO:0007669"/>
    <property type="project" value="InterPro"/>
</dbReference>
<evidence type="ECO:0000256" key="1">
    <source>
        <dbReference type="ARBA" id="ARBA00022553"/>
    </source>
</evidence>
<dbReference type="PRINTS" id="PR00038">
    <property type="entry name" value="HTHLUXR"/>
</dbReference>
<dbReference type="PROSITE" id="PS50110">
    <property type="entry name" value="RESPONSE_REGULATORY"/>
    <property type="match status" value="1"/>
</dbReference>
<accession>A0A8J3V9I5</accession>
<dbReference type="GO" id="GO:0000160">
    <property type="term" value="P:phosphorelay signal transduction system"/>
    <property type="evidence" value="ECO:0007669"/>
    <property type="project" value="InterPro"/>
</dbReference>
<dbReference type="SMART" id="SM00448">
    <property type="entry name" value="REC"/>
    <property type="match status" value="1"/>
</dbReference>
<proteinExistence type="predicted"/>